<evidence type="ECO:0000313" key="7">
    <source>
        <dbReference type="EMBL" id="KAL0265956.1"/>
    </source>
</evidence>
<dbReference type="InterPro" id="IPR003593">
    <property type="entry name" value="AAA+_ATPase"/>
</dbReference>
<keyword evidence="2" id="KW-0235">DNA replication</keyword>
<dbReference type="SUPFAM" id="SSF52540">
    <property type="entry name" value="P-loop containing nucleoside triphosphate hydrolases"/>
    <property type="match status" value="1"/>
</dbReference>
<comment type="similarity">
    <text evidence="1">Belongs to the activator 1 small subunits family.</text>
</comment>
<proteinExistence type="inferred from homology"/>
<sequence>MSTLWTEKYRPRSIDEFAAPPHIKSFLRHSLAHGFPHLLLYGPPGTGKTTFAHLLAGDTFLELNASDERGIGTIRSTIKTYASSISSSNVIILDECELLTPDAQHCLRRIIEDYAQTRFIFITNYICKIIAPLRSRLLKLKFDAFDTSAVLERIARSEGMRLGAADTLYRHCGGDLRRAIVALQSIAPLESYDLEEVLGIIKEDVVQDFWRVAPLSQEAFVSAFVQNSYSLGQLVHQLAVSPRGSDRQKAELALALSMVEGRSVVGCSEEILARLLCCSKIEIYRGTEHGARGDKRRKRREGKDRQASGGEEAQHSALFAERRREKQGRARDAHRKAVKKHGMRGRKAASRCTMNVAGVAGADDIEREILEKGTVKDKIDTLTLLVARDPSNDGAFSMLLDMCSGQRNDVIFYILKNATDLILNGFFPLDKKRLKRALEEHARNKFIQDKVLRLVHALLKKGILVGDILHIFVNRLGAKECSFVMAELETMYHRSKEAVLKELRTFYYKYSDLRGRNNVMKLLNAVCGEECLGFFVEVFNGLAVDGKSTQDEKLVERSVSGLYKLLVLGREQDADGCSAGGEGAPVLDTARLVRCCKKRKIAAMALSVLSRVSGTAFMETLLGTLARASLGDQAEFLNMIYSTVKENKPLVAERLLCTALHMNHEFVCGAVVLMKAFGVRLARVEALLARHFSPAVRYLLAEETSVDPFRSEDFQKLESIATTYFAEAQGLCGDVHAQ</sequence>
<feature type="compositionally biased region" description="Basic residues" evidence="5">
    <location>
        <begin position="332"/>
        <end position="347"/>
    </location>
</feature>
<dbReference type="PANTHER" id="PTHR11669:SF20">
    <property type="entry name" value="REPLICATION FACTOR C SUBUNIT 4"/>
    <property type="match status" value="1"/>
</dbReference>
<feature type="region of interest" description="Disordered" evidence="5">
    <location>
        <begin position="289"/>
        <end position="347"/>
    </location>
</feature>
<dbReference type="PANTHER" id="PTHR11669">
    <property type="entry name" value="REPLICATION FACTOR C / DNA POLYMERASE III GAMMA-TAU SUBUNIT"/>
    <property type="match status" value="1"/>
</dbReference>
<dbReference type="InterPro" id="IPR050238">
    <property type="entry name" value="DNA_Rep/Repair_Clamp_Loader"/>
</dbReference>
<dbReference type="GO" id="GO:0003689">
    <property type="term" value="F:DNA clamp loader activity"/>
    <property type="evidence" value="ECO:0007669"/>
    <property type="project" value="TreeGrafter"/>
</dbReference>
<dbReference type="Gene3D" id="3.40.50.300">
    <property type="entry name" value="P-loop containing nucleotide triphosphate hydrolases"/>
    <property type="match status" value="1"/>
</dbReference>
<protein>
    <recommendedName>
        <fullName evidence="6">AAA+ ATPase domain-containing protein</fullName>
    </recommendedName>
</protein>
<dbReference type="EMBL" id="JARGDH010000006">
    <property type="protein sequence ID" value="KAL0265956.1"/>
    <property type="molecule type" value="Genomic_DNA"/>
</dbReference>
<keyword evidence="3" id="KW-0547">Nucleotide-binding</keyword>
<dbReference type="CDD" id="cd00009">
    <property type="entry name" value="AAA"/>
    <property type="match status" value="1"/>
</dbReference>
<dbReference type="GO" id="GO:0006261">
    <property type="term" value="P:DNA-templated DNA replication"/>
    <property type="evidence" value="ECO:0007669"/>
    <property type="project" value="TreeGrafter"/>
</dbReference>
<evidence type="ECO:0000256" key="3">
    <source>
        <dbReference type="ARBA" id="ARBA00022741"/>
    </source>
</evidence>
<dbReference type="GO" id="GO:0005524">
    <property type="term" value="F:ATP binding"/>
    <property type="evidence" value="ECO:0007669"/>
    <property type="project" value="UniProtKB-KW"/>
</dbReference>
<dbReference type="GO" id="GO:0005634">
    <property type="term" value="C:nucleus"/>
    <property type="evidence" value="ECO:0007669"/>
    <property type="project" value="TreeGrafter"/>
</dbReference>
<keyword evidence="4" id="KW-0067">ATP-binding</keyword>
<evidence type="ECO:0000256" key="5">
    <source>
        <dbReference type="SAM" id="MobiDB-lite"/>
    </source>
</evidence>
<evidence type="ECO:0000256" key="2">
    <source>
        <dbReference type="ARBA" id="ARBA00022705"/>
    </source>
</evidence>
<gene>
    <name evidence="7" type="ORF">PYX00_011673</name>
</gene>
<reference evidence="7" key="1">
    <citation type="journal article" date="2024" name="Gigascience">
        <title>Chromosome-level genome of the poultry shaft louse Menopon gallinae provides insight into the host-switching and adaptive evolution of parasitic lice.</title>
        <authorList>
            <person name="Xu Y."/>
            <person name="Ma L."/>
            <person name="Liu S."/>
            <person name="Liang Y."/>
            <person name="Liu Q."/>
            <person name="He Z."/>
            <person name="Tian L."/>
            <person name="Duan Y."/>
            <person name="Cai W."/>
            <person name="Li H."/>
            <person name="Song F."/>
        </authorList>
    </citation>
    <scope>NUCLEOTIDE SEQUENCE</scope>
    <source>
        <strain evidence="7">Cailab_2023a</strain>
    </source>
</reference>
<organism evidence="7">
    <name type="scientific">Menopon gallinae</name>
    <name type="common">poultry shaft louse</name>
    <dbReference type="NCBI Taxonomy" id="328185"/>
    <lineage>
        <taxon>Eukaryota</taxon>
        <taxon>Metazoa</taxon>
        <taxon>Ecdysozoa</taxon>
        <taxon>Arthropoda</taxon>
        <taxon>Hexapoda</taxon>
        <taxon>Insecta</taxon>
        <taxon>Pterygota</taxon>
        <taxon>Neoptera</taxon>
        <taxon>Paraneoptera</taxon>
        <taxon>Psocodea</taxon>
        <taxon>Troctomorpha</taxon>
        <taxon>Phthiraptera</taxon>
        <taxon>Amblycera</taxon>
        <taxon>Menoponidae</taxon>
        <taxon>Menopon</taxon>
    </lineage>
</organism>
<accession>A0AAW2H8F4</accession>
<dbReference type="GO" id="GO:0016887">
    <property type="term" value="F:ATP hydrolysis activity"/>
    <property type="evidence" value="ECO:0007669"/>
    <property type="project" value="InterPro"/>
</dbReference>
<name>A0AAW2H8F4_9NEOP</name>
<dbReference type="Pfam" id="PF00004">
    <property type="entry name" value="AAA"/>
    <property type="match status" value="1"/>
</dbReference>
<feature type="compositionally biased region" description="Basic and acidic residues" evidence="5">
    <location>
        <begin position="320"/>
        <end position="331"/>
    </location>
</feature>
<evidence type="ECO:0000256" key="1">
    <source>
        <dbReference type="ARBA" id="ARBA00005378"/>
    </source>
</evidence>
<dbReference type="AlphaFoldDB" id="A0AAW2H8F4"/>
<dbReference type="InterPro" id="IPR027417">
    <property type="entry name" value="P-loop_NTPase"/>
</dbReference>
<dbReference type="GO" id="GO:0005663">
    <property type="term" value="C:DNA replication factor C complex"/>
    <property type="evidence" value="ECO:0007669"/>
    <property type="project" value="TreeGrafter"/>
</dbReference>
<dbReference type="GO" id="GO:0006281">
    <property type="term" value="P:DNA repair"/>
    <property type="evidence" value="ECO:0007669"/>
    <property type="project" value="TreeGrafter"/>
</dbReference>
<dbReference type="SMART" id="SM00382">
    <property type="entry name" value="AAA"/>
    <property type="match status" value="1"/>
</dbReference>
<evidence type="ECO:0000256" key="4">
    <source>
        <dbReference type="ARBA" id="ARBA00022840"/>
    </source>
</evidence>
<evidence type="ECO:0000259" key="6">
    <source>
        <dbReference type="SMART" id="SM00382"/>
    </source>
</evidence>
<feature type="domain" description="AAA+ ATPase" evidence="6">
    <location>
        <begin position="34"/>
        <end position="155"/>
    </location>
</feature>
<dbReference type="InterPro" id="IPR003959">
    <property type="entry name" value="ATPase_AAA_core"/>
</dbReference>
<dbReference type="Gene3D" id="1.10.8.60">
    <property type="match status" value="1"/>
</dbReference>
<comment type="caution">
    <text evidence="7">The sequence shown here is derived from an EMBL/GenBank/DDBJ whole genome shotgun (WGS) entry which is preliminary data.</text>
</comment>